<dbReference type="InterPro" id="IPR030678">
    <property type="entry name" value="Peptide/Ni-bd"/>
</dbReference>
<dbReference type="InterPro" id="IPR000914">
    <property type="entry name" value="SBP_5_dom"/>
</dbReference>
<evidence type="ECO:0000259" key="6">
    <source>
        <dbReference type="Pfam" id="PF00496"/>
    </source>
</evidence>
<dbReference type="SUPFAM" id="SSF53850">
    <property type="entry name" value="Periplasmic binding protein-like II"/>
    <property type="match status" value="1"/>
</dbReference>
<evidence type="ECO:0000256" key="4">
    <source>
        <dbReference type="SAM" id="MobiDB-lite"/>
    </source>
</evidence>
<feature type="signal peptide" evidence="5">
    <location>
        <begin position="1"/>
        <end position="24"/>
    </location>
</feature>
<dbReference type="Gene3D" id="3.90.76.10">
    <property type="entry name" value="Dipeptide-binding Protein, Domain 1"/>
    <property type="match status" value="1"/>
</dbReference>
<evidence type="ECO:0000256" key="1">
    <source>
        <dbReference type="ARBA" id="ARBA00005695"/>
    </source>
</evidence>
<evidence type="ECO:0000256" key="3">
    <source>
        <dbReference type="ARBA" id="ARBA00022729"/>
    </source>
</evidence>
<evidence type="ECO:0000313" key="7">
    <source>
        <dbReference type="EMBL" id="MFC7462524.1"/>
    </source>
</evidence>
<name>A0ABW2SGG1_9BURK</name>
<dbReference type="Gene3D" id="3.10.105.10">
    <property type="entry name" value="Dipeptide-binding Protein, Domain 3"/>
    <property type="match status" value="1"/>
</dbReference>
<dbReference type="Pfam" id="PF00496">
    <property type="entry name" value="SBP_bac_5"/>
    <property type="match status" value="1"/>
</dbReference>
<proteinExistence type="inferred from homology"/>
<reference evidence="8" key="1">
    <citation type="journal article" date="2019" name="Int. J. Syst. Evol. Microbiol.">
        <title>The Global Catalogue of Microorganisms (GCM) 10K type strain sequencing project: providing services to taxonomists for standard genome sequencing and annotation.</title>
        <authorList>
            <consortium name="The Broad Institute Genomics Platform"/>
            <consortium name="The Broad Institute Genome Sequencing Center for Infectious Disease"/>
            <person name="Wu L."/>
            <person name="Ma J."/>
        </authorList>
    </citation>
    <scope>NUCLEOTIDE SEQUENCE [LARGE SCALE GENOMIC DNA]</scope>
    <source>
        <strain evidence="8">CCUG 53903</strain>
    </source>
</reference>
<evidence type="ECO:0000256" key="2">
    <source>
        <dbReference type="ARBA" id="ARBA00022448"/>
    </source>
</evidence>
<feature type="region of interest" description="Disordered" evidence="4">
    <location>
        <begin position="171"/>
        <end position="198"/>
    </location>
</feature>
<accession>A0ABW2SGG1</accession>
<protein>
    <submittedName>
        <fullName evidence="7">ABC transporter substrate-binding protein</fullName>
    </submittedName>
</protein>
<evidence type="ECO:0000256" key="5">
    <source>
        <dbReference type="SAM" id="SignalP"/>
    </source>
</evidence>
<feature type="chain" id="PRO_5046243191" evidence="5">
    <location>
        <begin position="25"/>
        <end position="531"/>
    </location>
</feature>
<comment type="caution">
    <text evidence="7">The sequence shown here is derived from an EMBL/GenBank/DDBJ whole genome shotgun (WGS) entry which is preliminary data.</text>
</comment>
<dbReference type="EMBL" id="JBHTBZ010000068">
    <property type="protein sequence ID" value="MFC7462524.1"/>
    <property type="molecule type" value="Genomic_DNA"/>
</dbReference>
<dbReference type="PANTHER" id="PTHR30290:SF9">
    <property type="entry name" value="OLIGOPEPTIDE-BINDING PROTEIN APPA"/>
    <property type="match status" value="1"/>
</dbReference>
<organism evidence="7 8">
    <name type="scientific">Hydrogenophaga defluvii</name>
    <dbReference type="NCBI Taxonomy" id="249410"/>
    <lineage>
        <taxon>Bacteria</taxon>
        <taxon>Pseudomonadati</taxon>
        <taxon>Pseudomonadota</taxon>
        <taxon>Betaproteobacteria</taxon>
        <taxon>Burkholderiales</taxon>
        <taxon>Comamonadaceae</taxon>
        <taxon>Hydrogenophaga</taxon>
    </lineage>
</organism>
<keyword evidence="2" id="KW-0813">Transport</keyword>
<feature type="compositionally biased region" description="Basic and acidic residues" evidence="4">
    <location>
        <begin position="177"/>
        <end position="186"/>
    </location>
</feature>
<dbReference type="PIRSF" id="PIRSF002741">
    <property type="entry name" value="MppA"/>
    <property type="match status" value="1"/>
</dbReference>
<dbReference type="PANTHER" id="PTHR30290">
    <property type="entry name" value="PERIPLASMIC BINDING COMPONENT OF ABC TRANSPORTER"/>
    <property type="match status" value="1"/>
</dbReference>
<keyword evidence="3 5" id="KW-0732">Signal</keyword>
<comment type="similarity">
    <text evidence="1">Belongs to the bacterial solute-binding protein 5 family.</text>
</comment>
<dbReference type="CDD" id="cd08498">
    <property type="entry name" value="PBP2_NikA_DppA_OppA_like_2"/>
    <property type="match status" value="1"/>
</dbReference>
<dbReference type="Proteomes" id="UP001596457">
    <property type="component" value="Unassembled WGS sequence"/>
</dbReference>
<dbReference type="InterPro" id="IPR039424">
    <property type="entry name" value="SBP_5"/>
</dbReference>
<keyword evidence="8" id="KW-1185">Reference proteome</keyword>
<dbReference type="RefSeq" id="WP_382203373.1">
    <property type="nucleotide sequence ID" value="NZ_JBHTBZ010000068.1"/>
</dbReference>
<gene>
    <name evidence="7" type="ORF">ACFQU0_19045</name>
</gene>
<evidence type="ECO:0000313" key="8">
    <source>
        <dbReference type="Proteomes" id="UP001596457"/>
    </source>
</evidence>
<feature type="domain" description="Solute-binding protein family 5" evidence="6">
    <location>
        <begin position="71"/>
        <end position="433"/>
    </location>
</feature>
<dbReference type="Gene3D" id="3.40.190.10">
    <property type="entry name" value="Periplasmic binding protein-like II"/>
    <property type="match status" value="1"/>
</dbReference>
<sequence length="531" mass="58866">MKTTTLSRALLALVASLGVPAAMAQAPAQPLTWSANLDALSMDPHSTNNSFTNAFVSNIYEALVRFNDKLQIEPALATSWKVMSPTVWRFTLRQGVKFHSGESFDADDVVFTWQRVNTPGSLVKGNLSDLKDVRKVDAFTVDVETHTPMPILTNELVQLLVMDKGWSEANRATEASDLQKQKENHANRNTNGTGPFQLKSRDVDTRTVLTAYAGWWDKPKHNLGEVTFMPIKSDATRTSALISGNIDATVSVPLQDVPRLQSSGVEVVQGPELRTIFLGMDHFRDELLYSDVKGKNPFKDKRVRQAVYHAIDIEAIKRSVMRNASWPTGMLLSPHLNGAPASLNKRTLAYDQAAAKKLLAEAGYPNGFTVGMQCPNDRYVYDEAICLGISSMLARVGIKTNLMIEPTARWSVRLNTNDVSFFIVGHAGLPMADSYGLLKDVVHTRTQREGSLNAGRYSNPKFDAYLPQIAAEIDTTKRNKLIEEAVALEREDISHVPLHQQPITWATRKGVQLSQGPDNQMRLWLVRAAAK</sequence>